<reference evidence="1 2" key="1">
    <citation type="submission" date="2024-03" db="EMBL/GenBank/DDBJ databases">
        <authorList>
            <person name="Gkanogiannis A."/>
            <person name="Becerra Lopez-Lavalle L."/>
        </authorList>
    </citation>
    <scope>NUCLEOTIDE SEQUENCE [LARGE SCALE GENOMIC DNA]</scope>
</reference>
<organism evidence="1 2">
    <name type="scientific">Citrullus colocynthis</name>
    <name type="common">colocynth</name>
    <dbReference type="NCBI Taxonomy" id="252529"/>
    <lineage>
        <taxon>Eukaryota</taxon>
        <taxon>Viridiplantae</taxon>
        <taxon>Streptophyta</taxon>
        <taxon>Embryophyta</taxon>
        <taxon>Tracheophyta</taxon>
        <taxon>Spermatophyta</taxon>
        <taxon>Magnoliopsida</taxon>
        <taxon>eudicotyledons</taxon>
        <taxon>Gunneridae</taxon>
        <taxon>Pentapetalae</taxon>
        <taxon>rosids</taxon>
        <taxon>fabids</taxon>
        <taxon>Cucurbitales</taxon>
        <taxon>Cucurbitaceae</taxon>
        <taxon>Benincaseae</taxon>
        <taxon>Citrullus</taxon>
    </lineage>
</organism>
<dbReference type="Proteomes" id="UP001642487">
    <property type="component" value="Chromosome 4"/>
</dbReference>
<keyword evidence="2" id="KW-1185">Reference proteome</keyword>
<protein>
    <submittedName>
        <fullName evidence="1">Uncharacterized protein</fullName>
    </submittedName>
</protein>
<sequence>MESGSKLQRSGQILKFCELLEFDDSIEEFVALQLQQGNEEIDGLSTTMIATWLQIPLKLADQIWALIYRTLTKNRPIVFVFLPDSTLEFTLGLDSSFIKWNWRIESRCRGHPPW</sequence>
<accession>A0ABP0YKZ0</accession>
<gene>
    <name evidence="1" type="ORF">CITCOLO1_LOCUS13245</name>
</gene>
<name>A0ABP0YKZ0_9ROSI</name>
<evidence type="ECO:0000313" key="1">
    <source>
        <dbReference type="EMBL" id="CAK9321178.1"/>
    </source>
</evidence>
<evidence type="ECO:0000313" key="2">
    <source>
        <dbReference type="Proteomes" id="UP001642487"/>
    </source>
</evidence>
<proteinExistence type="predicted"/>
<dbReference type="EMBL" id="OZ021738">
    <property type="protein sequence ID" value="CAK9321178.1"/>
    <property type="molecule type" value="Genomic_DNA"/>
</dbReference>